<dbReference type="Proteomes" id="UP000614047">
    <property type="component" value="Unassembled WGS sequence"/>
</dbReference>
<organism evidence="1 2">
    <name type="scientific">Actinomadura viridis</name>
    <dbReference type="NCBI Taxonomy" id="58110"/>
    <lineage>
        <taxon>Bacteria</taxon>
        <taxon>Bacillati</taxon>
        <taxon>Actinomycetota</taxon>
        <taxon>Actinomycetes</taxon>
        <taxon>Streptosporangiales</taxon>
        <taxon>Thermomonosporaceae</taxon>
        <taxon>Actinomadura</taxon>
    </lineage>
</organism>
<dbReference type="Gene3D" id="3.10.450.50">
    <property type="match status" value="1"/>
</dbReference>
<sequence>MNAVEEVVRHHRFIEGWLRGTAGAHELNDFLAAHTPDFTWYDPDGALRTLPELGPAMEEAHGAAPDLTLEIREPRVLLDRDGLLVATYEEHHRTPGVSSARRALAVLVPGTLRWRHLHETWIVQPG</sequence>
<dbReference type="SUPFAM" id="SSF54427">
    <property type="entry name" value="NTF2-like"/>
    <property type="match status" value="1"/>
</dbReference>
<protein>
    <recommendedName>
        <fullName evidence="3">DUF4440 domain-containing protein</fullName>
    </recommendedName>
</protein>
<keyword evidence="2" id="KW-1185">Reference proteome</keyword>
<dbReference type="AlphaFoldDB" id="A0A931DQ97"/>
<accession>A0A931DQ97</accession>
<dbReference type="EMBL" id="JADOUA010000001">
    <property type="protein sequence ID" value="MBG6091380.1"/>
    <property type="molecule type" value="Genomic_DNA"/>
</dbReference>
<proteinExistence type="predicted"/>
<evidence type="ECO:0008006" key="3">
    <source>
        <dbReference type="Google" id="ProtNLM"/>
    </source>
</evidence>
<evidence type="ECO:0000313" key="2">
    <source>
        <dbReference type="Proteomes" id="UP000614047"/>
    </source>
</evidence>
<gene>
    <name evidence="1" type="ORF">IW256_005493</name>
</gene>
<name>A0A931DQ97_9ACTN</name>
<comment type="caution">
    <text evidence="1">The sequence shown here is derived from an EMBL/GenBank/DDBJ whole genome shotgun (WGS) entry which is preliminary data.</text>
</comment>
<evidence type="ECO:0000313" key="1">
    <source>
        <dbReference type="EMBL" id="MBG6091380.1"/>
    </source>
</evidence>
<reference evidence="1" key="1">
    <citation type="submission" date="2020-11" db="EMBL/GenBank/DDBJ databases">
        <title>Sequencing the genomes of 1000 actinobacteria strains.</title>
        <authorList>
            <person name="Klenk H.-P."/>
        </authorList>
    </citation>
    <scope>NUCLEOTIDE SEQUENCE</scope>
    <source>
        <strain evidence="1">DSM 43175</strain>
    </source>
</reference>
<dbReference type="RefSeq" id="WP_307829128.1">
    <property type="nucleotide sequence ID" value="NZ_BAABES010000036.1"/>
</dbReference>
<dbReference type="InterPro" id="IPR032710">
    <property type="entry name" value="NTF2-like_dom_sf"/>
</dbReference>